<dbReference type="VEuPathDB" id="VectorBase:GPPI018572"/>
<protein>
    <submittedName>
        <fullName evidence="1">Uncharacterized protein</fullName>
    </submittedName>
</protein>
<reference evidence="2" key="1">
    <citation type="submission" date="2015-01" db="EMBL/GenBank/DDBJ databases">
        <authorList>
            <person name="Aksoy S."/>
            <person name="Warren W."/>
            <person name="Wilson R.K."/>
        </authorList>
    </citation>
    <scope>NUCLEOTIDE SEQUENCE [LARGE SCALE GENOMIC DNA]</scope>
    <source>
        <strain evidence="2">IAEA</strain>
    </source>
</reference>
<keyword evidence="2" id="KW-1185">Reference proteome</keyword>
<evidence type="ECO:0000313" key="1">
    <source>
        <dbReference type="EnsemblMetazoa" id="GPPI018572-PA"/>
    </source>
</evidence>
<dbReference type="Proteomes" id="UP000092460">
    <property type="component" value="Unassembled WGS sequence"/>
</dbReference>
<dbReference type="EnsemblMetazoa" id="GPPI018572-RA">
    <property type="protein sequence ID" value="GPPI018572-PA"/>
    <property type="gene ID" value="GPPI018572"/>
</dbReference>
<accession>A0A1B0B4I5</accession>
<organism evidence="1 2">
    <name type="scientific">Glossina palpalis gambiensis</name>
    <dbReference type="NCBI Taxonomy" id="67801"/>
    <lineage>
        <taxon>Eukaryota</taxon>
        <taxon>Metazoa</taxon>
        <taxon>Ecdysozoa</taxon>
        <taxon>Arthropoda</taxon>
        <taxon>Hexapoda</taxon>
        <taxon>Insecta</taxon>
        <taxon>Pterygota</taxon>
        <taxon>Neoptera</taxon>
        <taxon>Endopterygota</taxon>
        <taxon>Diptera</taxon>
        <taxon>Brachycera</taxon>
        <taxon>Muscomorpha</taxon>
        <taxon>Hippoboscoidea</taxon>
        <taxon>Glossinidae</taxon>
        <taxon>Glossina</taxon>
    </lineage>
</organism>
<proteinExistence type="predicted"/>
<dbReference type="EMBL" id="JXJN01008330">
    <property type="status" value="NOT_ANNOTATED_CDS"/>
    <property type="molecule type" value="Genomic_DNA"/>
</dbReference>
<name>A0A1B0B4I5_9MUSC</name>
<sequence length="142" mass="16374">MEQTSQSSQKPIATFYYDMMPIKSLLLYSKDDIHNMLYLYIYAASADAIQMLKPNFVPVYIEFFGSHTSMHLLNISNISIYIRHITQDNLSNEAALNMFTSVIGVNYFEIIFLLHSRHIEIEGKFAEILLIAFEVLSIPIKT</sequence>
<dbReference type="AlphaFoldDB" id="A0A1B0B4I5"/>
<reference evidence="1" key="2">
    <citation type="submission" date="2020-05" db="UniProtKB">
        <authorList>
            <consortium name="EnsemblMetazoa"/>
        </authorList>
    </citation>
    <scope>IDENTIFICATION</scope>
    <source>
        <strain evidence="1">IAEA</strain>
    </source>
</reference>
<evidence type="ECO:0000313" key="2">
    <source>
        <dbReference type="Proteomes" id="UP000092460"/>
    </source>
</evidence>